<dbReference type="GO" id="GO:0006508">
    <property type="term" value="P:proteolysis"/>
    <property type="evidence" value="ECO:0007669"/>
    <property type="project" value="UniProtKB-KW"/>
</dbReference>
<accession>A0A6P8XA46</accession>
<evidence type="ECO:0000256" key="5">
    <source>
        <dbReference type="ARBA" id="ARBA00022825"/>
    </source>
</evidence>
<evidence type="ECO:0000256" key="7">
    <source>
        <dbReference type="ARBA" id="ARBA00023145"/>
    </source>
</evidence>
<feature type="signal peptide" evidence="12">
    <location>
        <begin position="1"/>
        <end position="24"/>
    </location>
</feature>
<keyword evidence="9" id="KW-0325">Glycoprotein</keyword>
<dbReference type="GO" id="GO:0051604">
    <property type="term" value="P:protein maturation"/>
    <property type="evidence" value="ECO:0007669"/>
    <property type="project" value="UniProtKB-ARBA"/>
</dbReference>
<dbReference type="InterPro" id="IPR009003">
    <property type="entry name" value="Peptidase_S1_PA"/>
</dbReference>
<dbReference type="FunFam" id="2.40.10.10:FF:000028">
    <property type="entry name" value="Serine protease easter"/>
    <property type="match status" value="1"/>
</dbReference>
<gene>
    <name evidence="15" type="primary">LOC117573764</name>
</gene>
<comment type="similarity">
    <text evidence="10">Belongs to the peptidase S1 family. CLIP subfamily.</text>
</comment>
<evidence type="ECO:0000256" key="6">
    <source>
        <dbReference type="ARBA" id="ARBA00022837"/>
    </source>
</evidence>
<evidence type="ECO:0000256" key="12">
    <source>
        <dbReference type="SAM" id="SignalP"/>
    </source>
</evidence>
<dbReference type="InterPro" id="IPR018114">
    <property type="entry name" value="TRYPSIN_HIS"/>
</dbReference>
<dbReference type="GeneID" id="117573764"/>
<dbReference type="GO" id="GO:0004252">
    <property type="term" value="F:serine-type endopeptidase activity"/>
    <property type="evidence" value="ECO:0007669"/>
    <property type="project" value="InterPro"/>
</dbReference>
<evidence type="ECO:0000259" key="13">
    <source>
        <dbReference type="PROSITE" id="PS50240"/>
    </source>
</evidence>
<dbReference type="SUPFAM" id="SSF50494">
    <property type="entry name" value="Trypsin-like serine proteases"/>
    <property type="match status" value="1"/>
</dbReference>
<sequence length="413" mass="45038">MTPISLLFVVVVFSLATLWQLLLAAPNPDSRAPQTHYGNCYTADFGHGRCLLRSNCDFYDTNVLDTTSKRHCNSQQRPNLVCCPREKNALPLVAPRIDNNTKLSTSEVTAAASHVAGNFNGDQLPKHPNCGTSFAFKVYGGNNTGLNEFPWTTLLEYTVQATGQTQRICGASFIAGRWLLTAAHCVHQSFLGSGRKLSGARLGEWNQTSNPDCITNWNGRRECAPPFIQASFDRTIIHPQFELENWTNDIALLRLTSAVDWSQHHPLEPVCLPPSSGAGGAAGSDQLEGSAVDVSGWGLTEKNNEPSAVKRKAVLLVQSQSQCQATYRNEGYSIIDSQICASGGRNVDSCSGDSGGPLTLETYTADRNLYVYQAGIVSYGKKRCGQANFPGVYTRVSSFMDWIEQTIRNNSDG</sequence>
<dbReference type="CDD" id="cd00190">
    <property type="entry name" value="Tryp_SPc"/>
    <property type="match status" value="1"/>
</dbReference>
<dbReference type="InterPro" id="IPR001254">
    <property type="entry name" value="Trypsin_dom"/>
</dbReference>
<evidence type="ECO:0000256" key="3">
    <source>
        <dbReference type="ARBA" id="ARBA00022729"/>
    </source>
</evidence>
<keyword evidence="4 11" id="KW-0378">Hydrolase</keyword>
<dbReference type="PROSITE" id="PS00134">
    <property type="entry name" value="TRYPSIN_HIS"/>
    <property type="match status" value="1"/>
</dbReference>
<evidence type="ECO:0000313" key="15">
    <source>
        <dbReference type="RefSeq" id="XP_034113051.1"/>
    </source>
</evidence>
<name>A0A6P8XA46_DROAB</name>
<keyword evidence="5 11" id="KW-0720">Serine protease</keyword>
<feature type="domain" description="Peptidase S1" evidence="13">
    <location>
        <begin position="138"/>
        <end position="408"/>
    </location>
</feature>
<dbReference type="InterPro" id="IPR051487">
    <property type="entry name" value="Ser/Thr_Proteases_Immune/Dev"/>
</dbReference>
<keyword evidence="7" id="KW-0865">Zymogen</keyword>
<dbReference type="Gene3D" id="2.40.10.10">
    <property type="entry name" value="Trypsin-like serine proteases"/>
    <property type="match status" value="2"/>
</dbReference>
<dbReference type="OrthoDB" id="8250810at2759"/>
<keyword evidence="14" id="KW-1185">Reference proteome</keyword>
<keyword evidence="2" id="KW-0479">Metal-binding</keyword>
<dbReference type="PROSITE" id="PS50240">
    <property type="entry name" value="TRYPSIN_DOM"/>
    <property type="match status" value="1"/>
</dbReference>
<reference evidence="15" key="1">
    <citation type="submission" date="2025-08" db="UniProtKB">
        <authorList>
            <consortium name="RefSeq"/>
        </authorList>
    </citation>
    <scope>IDENTIFICATION</scope>
    <source>
        <strain evidence="15">15112-1751.03</strain>
        <tissue evidence="15">Whole Adult</tissue>
    </source>
</reference>
<dbReference type="PRINTS" id="PR00722">
    <property type="entry name" value="CHYMOTRYPSIN"/>
</dbReference>
<dbReference type="AlphaFoldDB" id="A0A6P8XA46"/>
<dbReference type="CTD" id="31917"/>
<dbReference type="InterPro" id="IPR043504">
    <property type="entry name" value="Peptidase_S1_PA_chymotrypsin"/>
</dbReference>
<dbReference type="SMART" id="SM00020">
    <property type="entry name" value="Tryp_SPc"/>
    <property type="match status" value="1"/>
</dbReference>
<dbReference type="Proteomes" id="UP000515160">
    <property type="component" value="Chromosome X"/>
</dbReference>
<keyword evidence="1 11" id="KW-0645">Protease</keyword>
<dbReference type="RefSeq" id="XP_034113051.1">
    <property type="nucleotide sequence ID" value="XM_034257160.2"/>
</dbReference>
<evidence type="ECO:0000256" key="4">
    <source>
        <dbReference type="ARBA" id="ARBA00022801"/>
    </source>
</evidence>
<dbReference type="Pfam" id="PF00089">
    <property type="entry name" value="Trypsin"/>
    <property type="match status" value="1"/>
</dbReference>
<evidence type="ECO:0000256" key="1">
    <source>
        <dbReference type="ARBA" id="ARBA00022670"/>
    </source>
</evidence>
<dbReference type="PANTHER" id="PTHR24256">
    <property type="entry name" value="TRYPTASE-RELATED"/>
    <property type="match status" value="1"/>
</dbReference>
<evidence type="ECO:0000256" key="8">
    <source>
        <dbReference type="ARBA" id="ARBA00023157"/>
    </source>
</evidence>
<evidence type="ECO:0000256" key="10">
    <source>
        <dbReference type="ARBA" id="ARBA00024195"/>
    </source>
</evidence>
<dbReference type="FunFam" id="2.40.10.10:FF:000078">
    <property type="entry name" value="Serine protease H137"/>
    <property type="match status" value="1"/>
</dbReference>
<protein>
    <submittedName>
        <fullName evidence="15">Serine protease easter</fullName>
    </submittedName>
</protein>
<dbReference type="InterPro" id="IPR033116">
    <property type="entry name" value="TRYPSIN_SER"/>
</dbReference>
<proteinExistence type="inferred from homology"/>
<keyword evidence="6" id="KW-0106">Calcium</keyword>
<dbReference type="InterPro" id="IPR001314">
    <property type="entry name" value="Peptidase_S1A"/>
</dbReference>
<dbReference type="PROSITE" id="PS00135">
    <property type="entry name" value="TRYPSIN_SER"/>
    <property type="match status" value="1"/>
</dbReference>
<evidence type="ECO:0000256" key="11">
    <source>
        <dbReference type="RuleBase" id="RU363034"/>
    </source>
</evidence>
<keyword evidence="8" id="KW-1015">Disulfide bond</keyword>
<dbReference type="GO" id="GO:0046872">
    <property type="term" value="F:metal ion binding"/>
    <property type="evidence" value="ECO:0007669"/>
    <property type="project" value="UniProtKB-KW"/>
</dbReference>
<evidence type="ECO:0000256" key="9">
    <source>
        <dbReference type="ARBA" id="ARBA00023180"/>
    </source>
</evidence>
<evidence type="ECO:0000313" key="14">
    <source>
        <dbReference type="Proteomes" id="UP000515160"/>
    </source>
</evidence>
<feature type="chain" id="PRO_5028264903" evidence="12">
    <location>
        <begin position="25"/>
        <end position="413"/>
    </location>
</feature>
<organism evidence="14 15">
    <name type="scientific">Drosophila albomicans</name>
    <name type="common">Fruit fly</name>
    <dbReference type="NCBI Taxonomy" id="7291"/>
    <lineage>
        <taxon>Eukaryota</taxon>
        <taxon>Metazoa</taxon>
        <taxon>Ecdysozoa</taxon>
        <taxon>Arthropoda</taxon>
        <taxon>Hexapoda</taxon>
        <taxon>Insecta</taxon>
        <taxon>Pterygota</taxon>
        <taxon>Neoptera</taxon>
        <taxon>Endopterygota</taxon>
        <taxon>Diptera</taxon>
        <taxon>Brachycera</taxon>
        <taxon>Muscomorpha</taxon>
        <taxon>Ephydroidea</taxon>
        <taxon>Drosophilidae</taxon>
        <taxon>Drosophila</taxon>
    </lineage>
</organism>
<keyword evidence="3 12" id="KW-0732">Signal</keyword>
<evidence type="ECO:0000256" key="2">
    <source>
        <dbReference type="ARBA" id="ARBA00022723"/>
    </source>
</evidence>